<sequence>MGGILEQKAVLSSEFETPTSDIKQKTPLGTTIIHSSPQKQQYWIGKRDMKLESAYSKIAPNIPSVNVNHKDLFIKKCGEYYKQLEDRGIALKNIERWDDYEIVRMFGKGLNPTSLETARKNIEFFTESLVCNEDTLRVVEYGPGSGWSTIMLMNYLKKGFPEKKVELYTVDMSPHSVVATQNSLDYHQIPWQTVLENSSVEDIEKKDGVITIVLEDFMKFTQKQPNDYFHGYFSSHGTAYLSEEEYFNLLKFLKEKGKRNAVFVADSLDPLYTVELNTIHLLLCSFFPSLPEKMKEYSYSKSLRSNSKYFSGQEVKKITKVNNAESRLFYNWNNYLLSHFKYKYLIRMMESIKITTDVIEEYREDVYPSYLVNTLVKREELNGWKPFDNLPKCPLYITNCGFFLDK</sequence>
<evidence type="ECO:0000313" key="2">
    <source>
        <dbReference type="Proteomes" id="UP000034488"/>
    </source>
</evidence>
<organism evidence="1 2">
    <name type="scientific">candidate division WS6 bacterium GW2011_GWB1_33_6</name>
    <dbReference type="NCBI Taxonomy" id="1619088"/>
    <lineage>
        <taxon>Bacteria</taxon>
        <taxon>Candidatus Dojkabacteria</taxon>
    </lineage>
</organism>
<dbReference type="SUPFAM" id="SSF53335">
    <property type="entry name" value="S-adenosyl-L-methionine-dependent methyltransferases"/>
    <property type="match status" value="1"/>
</dbReference>
<accession>A0A0G0AFV6</accession>
<gene>
    <name evidence="1" type="ORF">UR47_C0001G0054</name>
</gene>
<dbReference type="EMBL" id="LBPI01000001">
    <property type="protein sequence ID" value="KKP55493.1"/>
    <property type="molecule type" value="Genomic_DNA"/>
</dbReference>
<dbReference type="Proteomes" id="UP000034488">
    <property type="component" value="Unassembled WGS sequence"/>
</dbReference>
<dbReference type="Gene3D" id="3.40.50.150">
    <property type="entry name" value="Vaccinia Virus protein VP39"/>
    <property type="match status" value="1"/>
</dbReference>
<proteinExistence type="predicted"/>
<comment type="caution">
    <text evidence="1">The sequence shown here is derived from an EMBL/GenBank/DDBJ whole genome shotgun (WGS) entry which is preliminary data.</text>
</comment>
<protein>
    <recommendedName>
        <fullName evidence="3">Methyltransferase domain-containing protein</fullName>
    </recommendedName>
</protein>
<reference evidence="1 2" key="1">
    <citation type="journal article" date="2015" name="Nature">
        <title>rRNA introns, odd ribosomes, and small enigmatic genomes across a large radiation of phyla.</title>
        <authorList>
            <person name="Brown C.T."/>
            <person name="Hug L.A."/>
            <person name="Thomas B.C."/>
            <person name="Sharon I."/>
            <person name="Castelle C.J."/>
            <person name="Singh A."/>
            <person name="Wilkins M.J."/>
            <person name="Williams K.H."/>
            <person name="Banfield J.F."/>
        </authorList>
    </citation>
    <scope>NUCLEOTIDE SEQUENCE [LARGE SCALE GENOMIC DNA]</scope>
</reference>
<name>A0A0G0AFV6_9BACT</name>
<evidence type="ECO:0000313" key="1">
    <source>
        <dbReference type="EMBL" id="KKP55493.1"/>
    </source>
</evidence>
<evidence type="ECO:0008006" key="3">
    <source>
        <dbReference type="Google" id="ProtNLM"/>
    </source>
</evidence>
<dbReference type="InterPro" id="IPR029063">
    <property type="entry name" value="SAM-dependent_MTases_sf"/>
</dbReference>
<dbReference type="AlphaFoldDB" id="A0A0G0AFV6"/>